<gene>
    <name evidence="1" type="ORF">BFS16_08955</name>
</gene>
<dbReference type="Gene3D" id="3.40.50.2000">
    <property type="entry name" value="Glycogen Phosphorylase B"/>
    <property type="match status" value="1"/>
</dbReference>
<accession>A0A2K0XGI9</accession>
<evidence type="ECO:0000313" key="2">
    <source>
        <dbReference type="Proteomes" id="UP000236634"/>
    </source>
</evidence>
<dbReference type="EMBL" id="NBAX01000007">
    <property type="protein sequence ID" value="PNP93654.1"/>
    <property type="molecule type" value="Genomic_DNA"/>
</dbReference>
<organism evidence="1 2">
    <name type="scientific">Hoylesella timonensis</name>
    <dbReference type="NCBI Taxonomy" id="386414"/>
    <lineage>
        <taxon>Bacteria</taxon>
        <taxon>Pseudomonadati</taxon>
        <taxon>Bacteroidota</taxon>
        <taxon>Bacteroidia</taxon>
        <taxon>Bacteroidales</taxon>
        <taxon>Prevotellaceae</taxon>
        <taxon>Hoylesella</taxon>
    </lineage>
</organism>
<dbReference type="Proteomes" id="UP000236634">
    <property type="component" value="Unassembled WGS sequence"/>
</dbReference>
<evidence type="ECO:0000313" key="1">
    <source>
        <dbReference type="EMBL" id="PNP93654.1"/>
    </source>
</evidence>
<sequence length="377" mass="43642">MKVIFVVQGEGRGHLTQALALEKALEEKGHQVIEILVGKSKSRQLPDFFLQRAKAPVDTFWSPNFLPSKKNQHIGLTRSMAYNFMKSSDYLQSIQQLYQHIQWSGADLVVNFYEILTGLTYAFLRPSVPEVCIGHQYMFMHPQYRFPHHHTTARWLMLAFTRATCWGAAHKLALSFRKMPDCDKQHLSVVPPLLREEVLDISRHRNDFITGYIINAGFSEMVKQWHQAHPHVKLHFFWDKADADEVTKIDDTLTFHRIDDTKFLHYLANCRAYATTGGFESVCEAMYMGKPVLMVPAHIEQECNAHEASLEGAGIKAETFDISQLIDFTYEHSEDVEFRMWENTAKMMIVSRLEAVVERSLHIGHRSWSVRRMFSHS</sequence>
<dbReference type="SUPFAM" id="SSF53756">
    <property type="entry name" value="UDP-Glycosyltransferase/glycogen phosphorylase"/>
    <property type="match status" value="1"/>
</dbReference>
<dbReference type="GO" id="GO:0016757">
    <property type="term" value="F:glycosyltransferase activity"/>
    <property type="evidence" value="ECO:0007669"/>
    <property type="project" value="TreeGrafter"/>
</dbReference>
<proteinExistence type="predicted"/>
<dbReference type="Pfam" id="PF13528">
    <property type="entry name" value="Glyco_trans_1_3"/>
    <property type="match status" value="1"/>
</dbReference>
<comment type="caution">
    <text evidence="1">The sequence shown here is derived from an EMBL/GenBank/DDBJ whole genome shotgun (WGS) entry which is preliminary data.</text>
</comment>
<name>A0A2K0XGI9_9BACT</name>
<dbReference type="PANTHER" id="PTHR21015:SF22">
    <property type="entry name" value="GLYCOSYLTRANSFERASE"/>
    <property type="match status" value="1"/>
</dbReference>
<protein>
    <submittedName>
        <fullName evidence="1">Glycosyltransferase</fullName>
    </submittedName>
</protein>
<dbReference type="PANTHER" id="PTHR21015">
    <property type="entry name" value="UDP-N-ACETYLGLUCOSAMINE--N-ACETYLMURAMYL-(PENTAPEPTIDE) PYROPHOSPHORYL-UNDECAPRENOL N-ACETYLGLUCOSAMINE TRANSFERASE 1"/>
    <property type="match status" value="1"/>
</dbReference>
<dbReference type="RefSeq" id="WP_103003763.1">
    <property type="nucleotide sequence ID" value="NZ_NBAX01000007.1"/>
</dbReference>
<reference evidence="1 2" key="1">
    <citation type="submission" date="2017-03" db="EMBL/GenBank/DDBJ databases">
        <authorList>
            <person name="Afonso C.L."/>
            <person name="Miller P.J."/>
            <person name="Scott M.A."/>
            <person name="Spackman E."/>
            <person name="Goraichik I."/>
            <person name="Dimitrov K.M."/>
            <person name="Suarez D.L."/>
            <person name="Swayne D.E."/>
        </authorList>
    </citation>
    <scope>NUCLEOTIDE SEQUENCE [LARGE SCALE GENOMIC DNA]</scope>
    <source>
        <strain evidence="1 2">DNF00076</strain>
    </source>
</reference>
<keyword evidence="1" id="KW-0808">Transferase</keyword>
<dbReference type="AlphaFoldDB" id="A0A2K0XGI9"/>